<dbReference type="InterPro" id="IPR036890">
    <property type="entry name" value="HATPase_C_sf"/>
</dbReference>
<dbReference type="EMBL" id="VRKQ01000020">
    <property type="protein sequence ID" value="TXG34835.1"/>
    <property type="molecule type" value="Genomic_DNA"/>
</dbReference>
<dbReference type="CDD" id="cd00130">
    <property type="entry name" value="PAS"/>
    <property type="match status" value="2"/>
</dbReference>
<dbReference type="InterPro" id="IPR013656">
    <property type="entry name" value="PAS_4"/>
</dbReference>
<dbReference type="AlphaFoldDB" id="A0A5C7GDZ5"/>
<dbReference type="SMART" id="SM00091">
    <property type="entry name" value="PAS"/>
    <property type="match status" value="2"/>
</dbReference>
<keyword evidence="2" id="KW-1133">Transmembrane helix</keyword>
<evidence type="ECO:0000256" key="2">
    <source>
        <dbReference type="SAM" id="Phobius"/>
    </source>
</evidence>
<keyword evidence="2" id="KW-0472">Membrane</keyword>
<feature type="transmembrane region" description="Helical" evidence="2">
    <location>
        <begin position="12"/>
        <end position="31"/>
    </location>
</feature>
<dbReference type="OrthoDB" id="9759607at2"/>
<dbReference type="SMART" id="SM00331">
    <property type="entry name" value="PP2C_SIG"/>
    <property type="match status" value="1"/>
</dbReference>
<name>A0A5C7GDZ5_9FLAO</name>
<dbReference type="SUPFAM" id="SSF55785">
    <property type="entry name" value="PYP-like sensor domain (PAS domain)"/>
    <property type="match status" value="2"/>
</dbReference>
<dbReference type="SMART" id="SM00086">
    <property type="entry name" value="PAC"/>
    <property type="match status" value="2"/>
</dbReference>
<evidence type="ECO:0000259" key="3">
    <source>
        <dbReference type="PROSITE" id="PS50112"/>
    </source>
</evidence>
<dbReference type="SUPFAM" id="SSF55874">
    <property type="entry name" value="ATPase domain of HSP90 chaperone/DNA topoisomerase II/histidine kinase"/>
    <property type="match status" value="1"/>
</dbReference>
<dbReference type="Proteomes" id="UP000321080">
    <property type="component" value="Unassembled WGS sequence"/>
</dbReference>
<feature type="transmembrane region" description="Helical" evidence="2">
    <location>
        <begin position="232"/>
        <end position="252"/>
    </location>
</feature>
<dbReference type="InterPro" id="IPR000014">
    <property type="entry name" value="PAS"/>
</dbReference>
<evidence type="ECO:0000313" key="6">
    <source>
        <dbReference type="EMBL" id="TXG34835.1"/>
    </source>
</evidence>
<organism evidence="6 7">
    <name type="scientific">Seonamhaeicola maritimus</name>
    <dbReference type="NCBI Taxonomy" id="2591822"/>
    <lineage>
        <taxon>Bacteria</taxon>
        <taxon>Pseudomonadati</taxon>
        <taxon>Bacteroidota</taxon>
        <taxon>Flavobacteriia</taxon>
        <taxon>Flavobacteriales</taxon>
        <taxon>Flavobacteriaceae</taxon>
    </lineage>
</organism>
<feature type="domain" description="PAC" evidence="4">
    <location>
        <begin position="704"/>
        <end position="756"/>
    </location>
</feature>
<dbReference type="PANTHER" id="PTHR43156:SF2">
    <property type="entry name" value="STAGE II SPORULATION PROTEIN E"/>
    <property type="match status" value="1"/>
</dbReference>
<dbReference type="Pfam" id="PF07228">
    <property type="entry name" value="SpoIIE"/>
    <property type="match status" value="1"/>
</dbReference>
<dbReference type="PROSITE" id="PS51746">
    <property type="entry name" value="PPM_2"/>
    <property type="match status" value="1"/>
</dbReference>
<dbReference type="GO" id="GO:0016791">
    <property type="term" value="F:phosphatase activity"/>
    <property type="evidence" value="ECO:0007669"/>
    <property type="project" value="TreeGrafter"/>
</dbReference>
<feature type="transmembrane region" description="Helical" evidence="2">
    <location>
        <begin position="279"/>
        <end position="298"/>
    </location>
</feature>
<dbReference type="PROSITE" id="PS50113">
    <property type="entry name" value="PAC"/>
    <property type="match status" value="2"/>
</dbReference>
<dbReference type="Pfam" id="PF13426">
    <property type="entry name" value="PAS_9"/>
    <property type="match status" value="1"/>
</dbReference>
<accession>A0A5C7GDZ5</accession>
<dbReference type="Gene3D" id="3.30.565.10">
    <property type="entry name" value="Histidine kinase-like ATPase, C-terminal domain"/>
    <property type="match status" value="1"/>
</dbReference>
<dbReference type="Gene3D" id="3.60.40.10">
    <property type="entry name" value="PPM-type phosphatase domain"/>
    <property type="match status" value="1"/>
</dbReference>
<reference evidence="6 7" key="1">
    <citation type="submission" date="2019-08" db="EMBL/GenBank/DDBJ databases">
        <title>Seonamhaeicola sediminis sp. nov., isolated from marine sediment.</title>
        <authorList>
            <person name="Cao W.R."/>
        </authorList>
    </citation>
    <scope>NUCLEOTIDE SEQUENCE [LARGE SCALE GENOMIC DNA]</scope>
    <source>
        <strain evidence="6 7">1505</strain>
    </source>
</reference>
<dbReference type="RefSeq" id="WP_147769833.1">
    <property type="nucleotide sequence ID" value="NZ_VRKQ01000020.1"/>
</dbReference>
<feature type="domain" description="PAS" evidence="3">
    <location>
        <begin position="631"/>
        <end position="701"/>
    </location>
</feature>
<proteinExistence type="predicted"/>
<feature type="transmembrane region" description="Helical" evidence="2">
    <location>
        <begin position="595"/>
        <end position="616"/>
    </location>
</feature>
<dbReference type="SUPFAM" id="SSF81606">
    <property type="entry name" value="PP2C-like"/>
    <property type="match status" value="1"/>
</dbReference>
<dbReference type="InterPro" id="IPR001932">
    <property type="entry name" value="PPM-type_phosphatase-like_dom"/>
</dbReference>
<feature type="domain" description="PPM-type phosphatase" evidence="5">
    <location>
        <begin position="916"/>
        <end position="1131"/>
    </location>
</feature>
<keyword evidence="7" id="KW-1185">Reference proteome</keyword>
<gene>
    <name evidence="6" type="ORF">FUA22_17185</name>
</gene>
<dbReference type="InterPro" id="IPR003594">
    <property type="entry name" value="HATPase_dom"/>
</dbReference>
<comment type="caution">
    <text evidence="6">The sequence shown here is derived from an EMBL/GenBank/DDBJ whole genome shotgun (WGS) entry which is preliminary data.</text>
</comment>
<feature type="domain" description="PAS" evidence="3">
    <location>
        <begin position="757"/>
        <end position="827"/>
    </location>
</feature>
<dbReference type="NCBIfam" id="TIGR00229">
    <property type="entry name" value="sensory_box"/>
    <property type="match status" value="2"/>
</dbReference>
<dbReference type="Gene3D" id="3.30.450.20">
    <property type="entry name" value="PAS domain"/>
    <property type="match status" value="2"/>
</dbReference>
<dbReference type="Pfam" id="PF08448">
    <property type="entry name" value="PAS_4"/>
    <property type="match status" value="1"/>
</dbReference>
<dbReference type="PROSITE" id="PS50112">
    <property type="entry name" value="PAS"/>
    <property type="match status" value="2"/>
</dbReference>
<dbReference type="InterPro" id="IPR052016">
    <property type="entry name" value="Bact_Sigma-Reg"/>
</dbReference>
<dbReference type="InterPro" id="IPR035965">
    <property type="entry name" value="PAS-like_dom_sf"/>
</dbReference>
<sequence>MRHKISDIFKQVSTVIALLLFFTLISFFLFYSNSKNEKELINAKNNRTILLQLVDELRQSSDDLTNMSRLYIITGNEKYYKAFNTIVKIREGEIPRPIDYNQAYWDIYLAKGKIPRSVGDQIPLLKLIQKYCHDKDVEQHFIKAKNNSDDLVLIEEEAFNAMKGLFKNDDGTYSKNGIPNPDFARELLFNNEYLRAKGKIMRSINDFYHYLEEYSTNSIIKIERKQSQLRSLQFAIIILVIALLLFFGLYFLKHLKRQKLGNEPENSGKLLDFLKELRNSWGLIFISIFFTLLIYFFFQIVNSQIQKNIESDLKQSLSTVLETTHTNIVSWLSDMEKDLNAFVRKKEYKSFIDVSHQKIADDLLEEVNLHFTDESIKYYAFLNEEARIIASNNSKWVNRQFDELDATSISLDKEKNQGIFTAFPSNKGVDASYNELIKIGHSSFSKLGLYQGSFLLFLDPQNRFTSVLQGGRMGESGESYAFNINSEMISESRFTSQLIKMGLLKEGEKSELNIDIRDPKTSLISDGSGKGLHQPTLMVKNATSGYSGINIEGYNDYRGVTVIGVWKWLEVYGFGITTEIDYDEAYKTVFLTKRLSYFSICFFVILLFTLMFISVFNRMKLKKLNRAINKKSNLLNSIMDAIPDIIFYKDIKMNYLGANKAFEKQIGFKKEEFIGKGDYPFIPEELAMELEKTDHAVLDSLKQINFESKDIGPDGKEKIFDTNKTPFFDNEGNLLGFIGVSRDITERKKTEEIIKASENRFRSITASASDAIISTDKSGFIESWNTAAENIFGYTEDEALGKDLGLIIPKRYDNRHVEGMQRVVNGGEKNAIGKVIEVEGQRKDGSIFPVELALSSWEGTDGLSFSGILRDITDRKRIQAVLEKANKRMEGELNVAKDIQMSMLPLIFPAFPQRKEIDVFAKLIPAREVGGDFYDFHFLDENHIYFVVADVSGKGVPAALMMAVTKTLLKSRAGNDKSTASILTHVNNEIAKDNDAYMFITVFMAILNTSTGELVYSNAGHNPSFIIGKNRNIKKLSDLHGPVIGAMEDMTYGETSVFIEKEDLILMYTDGVTEAQNKKEELYSDERFLELIKEGSYESSKGLTELIVESVTEFEKGTEQFDDITVMTMQYLGDKSEIMSKVTSIEIKNQINEMPTVLEHFEEFAMANEFSFAVIQRFNIALDELLNNIISYGFQDEKEHTIEVEIALRNQRLIIIIKDDGIPFNPFQNDPPDTKLSIDKRNIGGLGIHLVKNLVDEYDYNRQTNRNIITLIKYNINTK</sequence>
<evidence type="ECO:0000259" key="4">
    <source>
        <dbReference type="PROSITE" id="PS50113"/>
    </source>
</evidence>
<keyword evidence="2" id="KW-0812">Transmembrane</keyword>
<evidence type="ECO:0000313" key="7">
    <source>
        <dbReference type="Proteomes" id="UP000321080"/>
    </source>
</evidence>
<evidence type="ECO:0000259" key="5">
    <source>
        <dbReference type="PROSITE" id="PS51746"/>
    </source>
</evidence>
<keyword evidence="1" id="KW-0378">Hydrolase</keyword>
<dbReference type="PANTHER" id="PTHR43156">
    <property type="entry name" value="STAGE II SPORULATION PROTEIN E-RELATED"/>
    <property type="match status" value="1"/>
</dbReference>
<evidence type="ECO:0000256" key="1">
    <source>
        <dbReference type="ARBA" id="ARBA00022801"/>
    </source>
</evidence>
<feature type="domain" description="PAC" evidence="4">
    <location>
        <begin position="834"/>
        <end position="884"/>
    </location>
</feature>
<dbReference type="Pfam" id="PF13581">
    <property type="entry name" value="HATPase_c_2"/>
    <property type="match status" value="1"/>
</dbReference>
<dbReference type="InterPro" id="IPR001610">
    <property type="entry name" value="PAC"/>
</dbReference>
<protein>
    <submittedName>
        <fullName evidence="6">SpoIIE family protein phosphatase</fullName>
    </submittedName>
</protein>
<dbReference type="CDD" id="cd16936">
    <property type="entry name" value="HATPase_RsbW-like"/>
    <property type="match status" value="1"/>
</dbReference>
<dbReference type="InterPro" id="IPR000700">
    <property type="entry name" value="PAS-assoc_C"/>
</dbReference>
<dbReference type="InterPro" id="IPR036457">
    <property type="entry name" value="PPM-type-like_dom_sf"/>
</dbReference>